<dbReference type="Gene3D" id="3.40.50.300">
    <property type="entry name" value="P-loop containing nucleotide triphosphate hydrolases"/>
    <property type="match status" value="1"/>
</dbReference>
<keyword evidence="1" id="KW-0282">Flagellum</keyword>
<keyword evidence="1" id="KW-0966">Cell projection</keyword>
<proteinExistence type="evidence at transcript level"/>
<dbReference type="SUPFAM" id="SSF52540">
    <property type="entry name" value="P-loop containing nucleoside triphosphate hydrolases"/>
    <property type="match status" value="1"/>
</dbReference>
<protein>
    <submittedName>
        <fullName evidence="1">Intraflagellar transport protein 22 homolog</fullName>
    </submittedName>
</protein>
<organism evidence="1">
    <name type="scientific">Phallusia mammillata</name>
    <dbReference type="NCBI Taxonomy" id="59560"/>
    <lineage>
        <taxon>Eukaryota</taxon>
        <taxon>Metazoa</taxon>
        <taxon>Chordata</taxon>
        <taxon>Tunicata</taxon>
        <taxon>Ascidiacea</taxon>
        <taxon>Phlebobranchia</taxon>
        <taxon>Ascidiidae</taxon>
        <taxon>Phallusia</taxon>
    </lineage>
</organism>
<name>A0A6F9DEC1_9ASCI</name>
<reference evidence="1" key="1">
    <citation type="submission" date="2020-04" db="EMBL/GenBank/DDBJ databases">
        <authorList>
            <person name="Neveu A P."/>
        </authorList>
    </citation>
    <scope>NUCLEOTIDE SEQUENCE</scope>
    <source>
        <tissue evidence="1">Whole embryo</tissue>
    </source>
</reference>
<dbReference type="AlphaFoldDB" id="A0A6F9DEC1"/>
<dbReference type="Pfam" id="PF08477">
    <property type="entry name" value="Roc"/>
    <property type="match status" value="1"/>
</dbReference>
<evidence type="ECO:0000313" key="1">
    <source>
        <dbReference type="EMBL" id="CAB3255317.1"/>
    </source>
</evidence>
<accession>A0A6F9DEC1</accession>
<dbReference type="InterPro" id="IPR027417">
    <property type="entry name" value="P-loop_NTPase"/>
</dbReference>
<gene>
    <name evidence="1" type="primary">Ift22</name>
</gene>
<keyword evidence="1" id="KW-0969">Cilium</keyword>
<dbReference type="EMBL" id="LR785935">
    <property type="protein sequence ID" value="CAB3255317.1"/>
    <property type="molecule type" value="mRNA"/>
</dbReference>
<sequence length="182" mass="20334">MYKAKICVVGPCEGGKTLLSNFLGDQTDIINSTYKPTAGVRILEFENLVESRNNNSVKVDVELWDCSGNENLESCWPAMAHRADGVIIVFDPAVTRTSPSVEAFYNFFVTNQKLKPGNCLLFANSRSKENRNIPSPLPNVQTITSNFENKSDEIQNAFQKLLEKILVKLSDSRDKEELSIIS</sequence>